<evidence type="ECO:0000313" key="2">
    <source>
        <dbReference type="Proteomes" id="UP000184079"/>
    </source>
</evidence>
<dbReference type="Proteomes" id="UP000184079">
    <property type="component" value="Unassembled WGS sequence"/>
</dbReference>
<dbReference type="EMBL" id="FQXD01000019">
    <property type="protein sequence ID" value="SHH91239.1"/>
    <property type="molecule type" value="Genomic_DNA"/>
</dbReference>
<protein>
    <submittedName>
        <fullName evidence="1">Uncharacterized protein</fullName>
    </submittedName>
</protein>
<sequence>MEQGYSMRNPSEIIVELIVEGLEVIGVKVGGKVLNLSEFEVEI</sequence>
<dbReference type="SUPFAM" id="SSF54506">
    <property type="entry name" value="Diaminopimelate epimerase-like"/>
    <property type="match status" value="1"/>
</dbReference>
<proteinExistence type="predicted"/>
<keyword evidence="2" id="KW-1185">Reference proteome</keyword>
<accession>A0A1M5WUG9</accession>
<gene>
    <name evidence="1" type="ORF">SAMN05421807_11912</name>
</gene>
<organism evidence="1 2">
    <name type="scientific">Virgibacillus chiguensis</name>
    <dbReference type="NCBI Taxonomy" id="411959"/>
    <lineage>
        <taxon>Bacteria</taxon>
        <taxon>Bacillati</taxon>
        <taxon>Bacillota</taxon>
        <taxon>Bacilli</taxon>
        <taxon>Bacillales</taxon>
        <taxon>Bacillaceae</taxon>
        <taxon>Virgibacillus</taxon>
    </lineage>
</organism>
<name>A0A1M5WUG9_9BACI</name>
<evidence type="ECO:0000313" key="1">
    <source>
        <dbReference type="EMBL" id="SHH91239.1"/>
    </source>
</evidence>
<reference evidence="2" key="1">
    <citation type="submission" date="2016-11" db="EMBL/GenBank/DDBJ databases">
        <authorList>
            <person name="Varghese N."/>
            <person name="Submissions S."/>
        </authorList>
    </citation>
    <scope>NUCLEOTIDE SEQUENCE [LARGE SCALE GENOMIC DNA]</scope>
    <source>
        <strain evidence="2">CGMCC 1.6496</strain>
    </source>
</reference>
<dbReference type="AlphaFoldDB" id="A0A1M5WUG9"/>